<dbReference type="GO" id="GO:0015031">
    <property type="term" value="P:protein transport"/>
    <property type="evidence" value="ECO:0007669"/>
    <property type="project" value="UniProtKB-KW"/>
</dbReference>
<dbReference type="PANTHER" id="PTHR46448:SF2">
    <property type="entry name" value="PROTEIN KINASE DOMAIN-CONTAINING PROTEIN"/>
    <property type="match status" value="1"/>
</dbReference>
<organism evidence="26 27">
    <name type="scientific">Carassius auratus</name>
    <name type="common">Goldfish</name>
    <dbReference type="NCBI Taxonomy" id="7957"/>
    <lineage>
        <taxon>Eukaryota</taxon>
        <taxon>Metazoa</taxon>
        <taxon>Chordata</taxon>
        <taxon>Craniata</taxon>
        <taxon>Vertebrata</taxon>
        <taxon>Euteleostomi</taxon>
        <taxon>Actinopterygii</taxon>
        <taxon>Neopterygii</taxon>
        <taxon>Teleostei</taxon>
        <taxon>Ostariophysi</taxon>
        <taxon>Cypriniformes</taxon>
        <taxon>Cyprinidae</taxon>
        <taxon>Cyprininae</taxon>
        <taxon>Carassius</taxon>
    </lineage>
</organism>
<keyword evidence="7" id="KW-0597">Phosphoprotein</keyword>
<evidence type="ECO:0000256" key="6">
    <source>
        <dbReference type="ARBA" id="ARBA00022525"/>
    </source>
</evidence>
<reference evidence="27" key="1">
    <citation type="submission" date="2025-08" db="UniProtKB">
        <authorList>
            <consortium name="RefSeq"/>
        </authorList>
    </citation>
    <scope>IDENTIFICATION</scope>
    <source>
        <strain evidence="27">Wakin</strain>
        <tissue evidence="27">Muscle</tissue>
    </source>
</reference>
<feature type="domain" description="Protein kinase" evidence="25">
    <location>
        <begin position="116"/>
        <end position="476"/>
    </location>
</feature>
<evidence type="ECO:0000256" key="13">
    <source>
        <dbReference type="ARBA" id="ARBA00022840"/>
    </source>
</evidence>
<dbReference type="InterPro" id="IPR000719">
    <property type="entry name" value="Prot_kinase_dom"/>
</dbReference>
<sequence>MIFSRNPFCAFLFFALLFLFLTVIFKKWHFGLQENKPFGDAARPDGLTPESDRLLQQLQERQQELELLHITFNNIQGFVDPNLSTNDSANYINGKLSLDNPVSAKTDIGCEELSGIKAVDFLGSGYTKTVLKAALPQGLFVALKSVNHQGTDMRLCMEDFQDSQGCLELVSFKLRKEIVLLQTLQHPNIVELKGQCQDTTLVGGITAVLEQGMPLQMIQLLQSPWEERFRVCLGLVRLLHYLSRSPLGSVALLDFQPRQFVMVSGELKLTDLDDASIQEPACQEDSDCQMQFPLRSFTLRCSPSRICEGLNEMRNLYNAYRYFFIYLLPHQAPPLLKPLIHQIMNSTGDLKQSINETLVAFEEVLHMYKSGLHLENLPPSVTRDYAVLKGMRSVANMEYICWPSYKQQGCVLSVHGAREAALICSSHPQCTSFSLSSEKTWTGRLLASFRSGFSHLVPDVNSAVYMRRVKASGAVL</sequence>
<dbReference type="EC" id="2.7.10.2" evidence="3"/>
<keyword evidence="16" id="KW-0333">Golgi apparatus</keyword>
<dbReference type="GO" id="GO:0001503">
    <property type="term" value="P:ossification"/>
    <property type="evidence" value="ECO:0007669"/>
    <property type="project" value="UniProtKB-KW"/>
</dbReference>
<dbReference type="SUPFAM" id="SSF56112">
    <property type="entry name" value="Protein kinase-like (PK-like)"/>
    <property type="match status" value="1"/>
</dbReference>
<gene>
    <name evidence="27" type="primary">LOC113060595</name>
</gene>
<dbReference type="GO" id="GO:0005576">
    <property type="term" value="C:extracellular region"/>
    <property type="evidence" value="ECO:0007669"/>
    <property type="project" value="UniProtKB-SubCell"/>
</dbReference>
<keyword evidence="9" id="KW-0732">Signal</keyword>
<evidence type="ECO:0000256" key="18">
    <source>
        <dbReference type="ARBA" id="ARBA00023180"/>
    </source>
</evidence>
<evidence type="ECO:0000256" key="12">
    <source>
        <dbReference type="ARBA" id="ARBA00022782"/>
    </source>
</evidence>
<dbReference type="GO" id="GO:0004715">
    <property type="term" value="F:non-membrane spanning protein tyrosine kinase activity"/>
    <property type="evidence" value="ECO:0007669"/>
    <property type="project" value="UniProtKB-EC"/>
</dbReference>
<dbReference type="GO" id="GO:0005794">
    <property type="term" value="C:Golgi apparatus"/>
    <property type="evidence" value="ECO:0007669"/>
    <property type="project" value="UniProtKB-SubCell"/>
</dbReference>
<dbReference type="AlphaFoldDB" id="A0A6P6LPM6"/>
<evidence type="ECO:0000256" key="11">
    <source>
        <dbReference type="ARBA" id="ARBA00022777"/>
    </source>
</evidence>
<dbReference type="InterPro" id="IPR042983">
    <property type="entry name" value="PKDCC"/>
</dbReference>
<protein>
    <recommendedName>
        <fullName evidence="20">Extracellular tyrosine-protein kinase PKDCC</fullName>
        <ecNumber evidence="3">2.7.10.2</ecNumber>
    </recommendedName>
    <alternativeName>
        <fullName evidence="21">Protein kinase domain-containing protein, cytoplasmic</fullName>
    </alternativeName>
    <alternativeName>
        <fullName evidence="22">Protein kinase-like protein SgK493</fullName>
    </alternativeName>
    <alternativeName>
        <fullName evidence="23">Sugen kinase 493</fullName>
    </alternativeName>
    <alternativeName>
        <fullName evidence="24">Vertebrate lonesome kinase</fullName>
    </alternativeName>
</protein>
<evidence type="ECO:0000259" key="25">
    <source>
        <dbReference type="PROSITE" id="PS50011"/>
    </source>
</evidence>
<evidence type="ECO:0000256" key="4">
    <source>
        <dbReference type="ARBA" id="ARBA00022448"/>
    </source>
</evidence>
<dbReference type="Gene3D" id="1.10.510.10">
    <property type="entry name" value="Transferase(Phosphotransferase) domain 1"/>
    <property type="match status" value="1"/>
</dbReference>
<evidence type="ECO:0000256" key="10">
    <source>
        <dbReference type="ARBA" id="ARBA00022741"/>
    </source>
</evidence>
<keyword evidence="11" id="KW-0418">Kinase</keyword>
<comment type="subcellular location">
    <subcellularLocation>
        <location evidence="1">Golgi apparatus</location>
    </subcellularLocation>
    <subcellularLocation>
        <location evidence="2">Secreted</location>
    </subcellularLocation>
</comment>
<evidence type="ECO:0000256" key="21">
    <source>
        <dbReference type="ARBA" id="ARBA00078617"/>
    </source>
</evidence>
<dbReference type="PROSITE" id="PS50011">
    <property type="entry name" value="PROTEIN_KINASE_DOM"/>
    <property type="match status" value="1"/>
</dbReference>
<accession>A0A6P6LPM6</accession>
<keyword evidence="26" id="KW-1185">Reference proteome</keyword>
<dbReference type="KEGG" id="caua:113060595"/>
<evidence type="ECO:0000256" key="20">
    <source>
        <dbReference type="ARBA" id="ARBA00072258"/>
    </source>
</evidence>
<evidence type="ECO:0000256" key="19">
    <source>
        <dbReference type="ARBA" id="ARBA00051942"/>
    </source>
</evidence>
<proteinExistence type="predicted"/>
<evidence type="ECO:0000256" key="7">
    <source>
        <dbReference type="ARBA" id="ARBA00022553"/>
    </source>
</evidence>
<evidence type="ECO:0000256" key="23">
    <source>
        <dbReference type="ARBA" id="ARBA00080589"/>
    </source>
</evidence>
<keyword evidence="13" id="KW-0067">ATP-binding</keyword>
<evidence type="ECO:0000256" key="2">
    <source>
        <dbReference type="ARBA" id="ARBA00004613"/>
    </source>
</evidence>
<dbReference type="Pfam" id="PF12260">
    <property type="entry name" value="PIP49_C"/>
    <property type="match status" value="1"/>
</dbReference>
<keyword evidence="18" id="KW-0325">Glycoprotein</keyword>
<dbReference type="GeneID" id="113060595"/>
<keyword evidence="8" id="KW-0808">Transferase</keyword>
<keyword evidence="17" id="KW-0829">Tyrosine-protein kinase</keyword>
<evidence type="ECO:0000256" key="8">
    <source>
        <dbReference type="ARBA" id="ARBA00022679"/>
    </source>
</evidence>
<evidence type="ECO:0000256" key="16">
    <source>
        <dbReference type="ARBA" id="ARBA00023034"/>
    </source>
</evidence>
<evidence type="ECO:0000256" key="24">
    <source>
        <dbReference type="ARBA" id="ARBA00082327"/>
    </source>
</evidence>
<name>A0A6P6LPM6_CARAU</name>
<dbReference type="GO" id="GO:0005524">
    <property type="term" value="F:ATP binding"/>
    <property type="evidence" value="ECO:0007669"/>
    <property type="project" value="UniProtKB-KW"/>
</dbReference>
<keyword evidence="15" id="KW-0653">Protein transport</keyword>
<evidence type="ECO:0000256" key="5">
    <source>
        <dbReference type="ARBA" id="ARBA00022473"/>
    </source>
</evidence>
<dbReference type="FunFam" id="1.10.510.10:FF:000552">
    <property type="entry name" value="extracellular tyrosine-protein kinase PKDCC isoform X5"/>
    <property type="match status" value="1"/>
</dbReference>
<keyword evidence="14" id="KW-0892">Osteogenesis</keyword>
<dbReference type="PANTHER" id="PTHR46448">
    <property type="entry name" value="PROTEIN KINASE DOMAIN-CONTAINING PROTEIN"/>
    <property type="match status" value="1"/>
</dbReference>
<evidence type="ECO:0000313" key="26">
    <source>
        <dbReference type="Proteomes" id="UP000515129"/>
    </source>
</evidence>
<keyword evidence="4" id="KW-0813">Transport</keyword>
<evidence type="ECO:0000256" key="15">
    <source>
        <dbReference type="ARBA" id="ARBA00022927"/>
    </source>
</evidence>
<dbReference type="InterPro" id="IPR011009">
    <property type="entry name" value="Kinase-like_dom_sf"/>
</dbReference>
<keyword evidence="5" id="KW-0217">Developmental protein</keyword>
<dbReference type="GO" id="GO:0030154">
    <property type="term" value="P:cell differentiation"/>
    <property type="evidence" value="ECO:0007669"/>
    <property type="project" value="UniProtKB-KW"/>
</dbReference>
<dbReference type="OrthoDB" id="4062651at2759"/>
<evidence type="ECO:0000256" key="3">
    <source>
        <dbReference type="ARBA" id="ARBA00011903"/>
    </source>
</evidence>
<evidence type="ECO:0000256" key="22">
    <source>
        <dbReference type="ARBA" id="ARBA00079014"/>
    </source>
</evidence>
<dbReference type="GO" id="GO:0001501">
    <property type="term" value="P:skeletal system development"/>
    <property type="evidence" value="ECO:0007669"/>
    <property type="project" value="TreeGrafter"/>
</dbReference>
<evidence type="ECO:0000256" key="1">
    <source>
        <dbReference type="ARBA" id="ARBA00004555"/>
    </source>
</evidence>
<dbReference type="Proteomes" id="UP000515129">
    <property type="component" value="Chromosome 42"/>
</dbReference>
<keyword evidence="6" id="KW-0964">Secreted</keyword>
<evidence type="ECO:0000256" key="14">
    <source>
        <dbReference type="ARBA" id="ARBA00022855"/>
    </source>
</evidence>
<evidence type="ECO:0000256" key="9">
    <source>
        <dbReference type="ARBA" id="ARBA00022729"/>
    </source>
</evidence>
<comment type="catalytic activity">
    <reaction evidence="19">
        <text>L-tyrosyl-[protein] + ATP = O-phospho-L-tyrosyl-[protein] + ADP + H(+)</text>
        <dbReference type="Rhea" id="RHEA:10596"/>
        <dbReference type="Rhea" id="RHEA-COMP:10136"/>
        <dbReference type="Rhea" id="RHEA-COMP:20101"/>
        <dbReference type="ChEBI" id="CHEBI:15378"/>
        <dbReference type="ChEBI" id="CHEBI:30616"/>
        <dbReference type="ChEBI" id="CHEBI:46858"/>
        <dbReference type="ChEBI" id="CHEBI:61978"/>
        <dbReference type="ChEBI" id="CHEBI:456216"/>
        <dbReference type="EC" id="2.7.10.2"/>
    </reaction>
    <physiologicalReaction direction="left-to-right" evidence="19">
        <dbReference type="Rhea" id="RHEA:10597"/>
    </physiologicalReaction>
</comment>
<evidence type="ECO:0000313" key="27">
    <source>
        <dbReference type="RefSeq" id="XP_026085431.1"/>
    </source>
</evidence>
<dbReference type="InterPro" id="IPR022049">
    <property type="entry name" value="FAM69_kinase_dom"/>
</dbReference>
<evidence type="ECO:0000256" key="17">
    <source>
        <dbReference type="ARBA" id="ARBA00023137"/>
    </source>
</evidence>
<dbReference type="RefSeq" id="XP_026085431.1">
    <property type="nucleotide sequence ID" value="XM_026229646.1"/>
</dbReference>
<keyword evidence="12" id="KW-0221">Differentiation</keyword>
<keyword evidence="10" id="KW-0547">Nucleotide-binding</keyword>